<dbReference type="AlphaFoldDB" id="A0A934TVI8"/>
<dbReference type="InterPro" id="IPR042100">
    <property type="entry name" value="Bug_dom1"/>
</dbReference>
<dbReference type="Gene3D" id="3.40.190.10">
    <property type="entry name" value="Periplasmic binding protein-like II"/>
    <property type="match status" value="1"/>
</dbReference>
<reference evidence="3" key="2">
    <citation type="submission" date="2021-01" db="EMBL/GenBank/DDBJ databases">
        <authorList>
            <person name="Kang M."/>
        </authorList>
    </citation>
    <scope>NUCLEOTIDE SEQUENCE</scope>
    <source>
        <strain evidence="3">KACC 17527</strain>
    </source>
</reference>
<gene>
    <name evidence="3" type="ORF">JJB11_19235</name>
</gene>
<reference evidence="3" key="1">
    <citation type="journal article" date="2012" name="J. Microbiol. Biotechnol.">
        <title>Ramlibacter ginsenosidimutans sp. nov., with ginsenoside-converting activity.</title>
        <authorList>
            <person name="Wang L."/>
            <person name="An D.S."/>
            <person name="Kim S.G."/>
            <person name="Jin F.X."/>
            <person name="Kim S.C."/>
            <person name="Lee S.T."/>
            <person name="Im W.T."/>
        </authorList>
    </citation>
    <scope>NUCLEOTIDE SEQUENCE</scope>
    <source>
        <strain evidence="3">KACC 17527</strain>
    </source>
</reference>
<dbReference type="CDD" id="cd13578">
    <property type="entry name" value="PBP2_Bug27"/>
    <property type="match status" value="1"/>
</dbReference>
<evidence type="ECO:0000256" key="2">
    <source>
        <dbReference type="SAM" id="SignalP"/>
    </source>
</evidence>
<feature type="signal peptide" evidence="2">
    <location>
        <begin position="1"/>
        <end position="29"/>
    </location>
</feature>
<organism evidence="3 4">
    <name type="scientific">Ramlibacter ginsenosidimutans</name>
    <dbReference type="NCBI Taxonomy" id="502333"/>
    <lineage>
        <taxon>Bacteria</taxon>
        <taxon>Pseudomonadati</taxon>
        <taxon>Pseudomonadota</taxon>
        <taxon>Betaproteobacteria</taxon>
        <taxon>Burkholderiales</taxon>
        <taxon>Comamonadaceae</taxon>
        <taxon>Ramlibacter</taxon>
    </lineage>
</organism>
<proteinExistence type="inferred from homology"/>
<evidence type="ECO:0000313" key="4">
    <source>
        <dbReference type="Proteomes" id="UP000630528"/>
    </source>
</evidence>
<dbReference type="RefSeq" id="WP_201175201.1">
    <property type="nucleotide sequence ID" value="NZ_JAEPWM010000009.1"/>
</dbReference>
<name>A0A934TVI8_9BURK</name>
<feature type="chain" id="PRO_5037849115" evidence="2">
    <location>
        <begin position="30"/>
        <end position="329"/>
    </location>
</feature>
<dbReference type="PANTHER" id="PTHR42928:SF5">
    <property type="entry name" value="BLR1237 PROTEIN"/>
    <property type="match status" value="1"/>
</dbReference>
<keyword evidence="4" id="KW-1185">Reference proteome</keyword>
<dbReference type="PANTHER" id="PTHR42928">
    <property type="entry name" value="TRICARBOXYLATE-BINDING PROTEIN"/>
    <property type="match status" value="1"/>
</dbReference>
<sequence>MRASFALSRRAFSAVLGLAAIGLAGAVHAQAWPAKPVTVVVPFAPGGGTDIGTRIVAQKLSQLWGQPVVVDNRGGAGGNLGLDIVARAKPDGYTLVTGNVGTQSINPTLYRKLSYNPDTAFAPIGLFADLPFVLAVTNSLPVKNVQELVALAKAQPDKLTYASSGSGGSPHLSAETFKLATGTQILHVPYKGGGAAMADLIAGNVHMLFASVLELSGHIKAGKLKALAITSKERVSALPEVPTLEESGIVGAESGSWLGMLAPAGTPQAVIDKVSADLRKVLAMPDVKEQLLAQGAVAKWQSPAEFAQLIAADRKRYARIIVENKLSAD</sequence>
<dbReference type="Gene3D" id="3.40.190.150">
    <property type="entry name" value="Bordetella uptake gene, domain 1"/>
    <property type="match status" value="1"/>
</dbReference>
<dbReference type="EMBL" id="JAEPWM010000009">
    <property type="protein sequence ID" value="MBK6008244.1"/>
    <property type="molecule type" value="Genomic_DNA"/>
</dbReference>
<comment type="similarity">
    <text evidence="1">Belongs to the UPF0065 (bug) family.</text>
</comment>
<evidence type="ECO:0000256" key="1">
    <source>
        <dbReference type="ARBA" id="ARBA00006987"/>
    </source>
</evidence>
<dbReference type="Proteomes" id="UP000630528">
    <property type="component" value="Unassembled WGS sequence"/>
</dbReference>
<evidence type="ECO:0000313" key="3">
    <source>
        <dbReference type="EMBL" id="MBK6008244.1"/>
    </source>
</evidence>
<protein>
    <submittedName>
        <fullName evidence="3">Tripartite tricarboxylate transporter substrate binding protein</fullName>
    </submittedName>
</protein>
<keyword evidence="2" id="KW-0732">Signal</keyword>
<accession>A0A934TVI8</accession>
<dbReference type="SUPFAM" id="SSF53850">
    <property type="entry name" value="Periplasmic binding protein-like II"/>
    <property type="match status" value="1"/>
</dbReference>
<dbReference type="PIRSF" id="PIRSF017082">
    <property type="entry name" value="YflP"/>
    <property type="match status" value="1"/>
</dbReference>
<dbReference type="InterPro" id="IPR005064">
    <property type="entry name" value="BUG"/>
</dbReference>
<comment type="caution">
    <text evidence="3">The sequence shown here is derived from an EMBL/GenBank/DDBJ whole genome shotgun (WGS) entry which is preliminary data.</text>
</comment>
<dbReference type="Pfam" id="PF03401">
    <property type="entry name" value="TctC"/>
    <property type="match status" value="1"/>
</dbReference>